<sequence>QLPPLLLAAAVPASAFVQDSVPHCFHNSLRGANFFHISLFPRLSSPRNWCSFTQSRLVTYIEACMKEKYIVNSQQPCPNGIVFQKQNLNLIILFFFFSTVLTDPQERLLQQVLFPHVENFLRKHFNPVWASFNRSLQNLSNIVRNLSHDVDANKKSIERFQESTVPKKEFQELGTKFESKVQENTAKVDQVKRDIENQVHMQQANILYNLSMIKADTDTKLKKLQKIQQSHFSALNNSIANMKHEQNLLENKLEALKRNLTQLSSHRGPKDENSQLTILQINEVLSGHAKQLKELYMESDVAFQNIVVLERWFKELKQNISKFRPEDLTITLAEKSVIMEENNAAMERQIAELNYTLSNLRENYSDLLRYMEECNCQRVSSDTDGLEEDTRNSTYSLVDTQSRDMKHLESVLRDLFKSEIEELSSAIPSIHLSLSLRQAENRQLQSQVTAFSEDIGLLKKKDEDIHRHIKYLNSSFSSLLKDAMRHEEALEALLRHKLLDLFYEDDFSSLVPSVFELEESLKHISDQLQEQNMTLSSLTRRFHSLERDSLVAFHVGFSERKDKGKTVRFNETYLNYGNSYFSEHGHFKAPHKGVYLFVISVEFGSGPALGQLSFSRGYKRTLSSSQRKTPHGNTMTTFAMAEMEKGETVCFELLQGSVVKRSPPGTTMGGFLISKT</sequence>
<dbReference type="GO" id="GO:0090051">
    <property type="term" value="P:negative regulation of cell migration involved in sprouting angiogenesis"/>
    <property type="evidence" value="ECO:0007669"/>
    <property type="project" value="TreeGrafter"/>
</dbReference>
<keyword evidence="6" id="KW-1185">Reference proteome</keyword>
<evidence type="ECO:0000256" key="2">
    <source>
        <dbReference type="ARBA" id="ARBA00022525"/>
    </source>
</evidence>
<dbReference type="SUPFAM" id="SSF49842">
    <property type="entry name" value="TNF-like"/>
    <property type="match status" value="1"/>
</dbReference>
<dbReference type="InterPro" id="IPR050392">
    <property type="entry name" value="Collagen/C1q_domain"/>
</dbReference>
<comment type="subcellular location">
    <subcellularLocation>
        <location evidence="1">Secreted</location>
    </subcellularLocation>
</comment>
<protein>
    <submittedName>
        <fullName evidence="5">Multimerin 2</fullName>
    </submittedName>
</protein>
<feature type="coiled-coil region" evidence="3">
    <location>
        <begin position="232"/>
        <end position="266"/>
    </location>
</feature>
<feature type="domain" description="C1q" evidence="4">
    <location>
        <begin position="546"/>
        <end position="676"/>
    </location>
</feature>
<proteinExistence type="predicted"/>
<name>A0A8C5TTV4_9PASS</name>
<dbReference type="Proteomes" id="UP000694560">
    <property type="component" value="Unplaced"/>
</dbReference>
<evidence type="ECO:0000259" key="4">
    <source>
        <dbReference type="PROSITE" id="PS50871"/>
    </source>
</evidence>
<dbReference type="SMART" id="SM00110">
    <property type="entry name" value="C1Q"/>
    <property type="match status" value="1"/>
</dbReference>
<dbReference type="GO" id="GO:0030948">
    <property type="term" value="P:negative regulation of vascular endothelial growth factor receptor signaling pathway"/>
    <property type="evidence" value="ECO:0007669"/>
    <property type="project" value="TreeGrafter"/>
</dbReference>
<evidence type="ECO:0000313" key="5">
    <source>
        <dbReference type="Ensembl" id="ENSMCSP00000009538.1"/>
    </source>
</evidence>
<keyword evidence="2" id="KW-0964">Secreted</keyword>
<organism evidence="5 6">
    <name type="scientific">Malurus cyaneus samueli</name>
    <dbReference type="NCBI Taxonomy" id="2593467"/>
    <lineage>
        <taxon>Eukaryota</taxon>
        <taxon>Metazoa</taxon>
        <taxon>Chordata</taxon>
        <taxon>Craniata</taxon>
        <taxon>Vertebrata</taxon>
        <taxon>Euteleostomi</taxon>
        <taxon>Archelosauria</taxon>
        <taxon>Archosauria</taxon>
        <taxon>Dinosauria</taxon>
        <taxon>Saurischia</taxon>
        <taxon>Theropoda</taxon>
        <taxon>Coelurosauria</taxon>
        <taxon>Aves</taxon>
        <taxon>Neognathae</taxon>
        <taxon>Neoaves</taxon>
        <taxon>Telluraves</taxon>
        <taxon>Australaves</taxon>
        <taxon>Passeriformes</taxon>
        <taxon>Meliphagoidea</taxon>
        <taxon>Maluridae</taxon>
        <taxon>Malurus</taxon>
    </lineage>
</organism>
<dbReference type="Ensembl" id="ENSMCST00000009772.1">
    <property type="protein sequence ID" value="ENSMCSP00000009538.1"/>
    <property type="gene ID" value="ENSMCSG00000006674.1"/>
</dbReference>
<dbReference type="Pfam" id="PF00386">
    <property type="entry name" value="C1q"/>
    <property type="match status" value="1"/>
</dbReference>
<evidence type="ECO:0000256" key="1">
    <source>
        <dbReference type="ARBA" id="ARBA00004613"/>
    </source>
</evidence>
<dbReference type="AlphaFoldDB" id="A0A8C5TTV4"/>
<dbReference type="GO" id="GO:0005576">
    <property type="term" value="C:extracellular region"/>
    <property type="evidence" value="ECO:0007669"/>
    <property type="project" value="UniProtKB-SubCell"/>
</dbReference>
<dbReference type="PANTHER" id="PTHR15427:SF6">
    <property type="entry name" value="MULTIMERIN-2"/>
    <property type="match status" value="1"/>
</dbReference>
<accession>A0A8C5TTV4</accession>
<dbReference type="InterPro" id="IPR001073">
    <property type="entry name" value="C1q_dom"/>
</dbReference>
<dbReference type="PROSITE" id="PS50871">
    <property type="entry name" value="C1Q"/>
    <property type="match status" value="1"/>
</dbReference>
<dbReference type="PANTHER" id="PTHR15427">
    <property type="entry name" value="EMILIN ELASTIN MICROFIBRIL INTERFACE-LOCATED PROTEIN ELASTIN MICROFIBRIL INTERFACER"/>
    <property type="match status" value="1"/>
</dbReference>
<evidence type="ECO:0000256" key="3">
    <source>
        <dbReference type="SAM" id="Coils"/>
    </source>
</evidence>
<reference evidence="5" key="1">
    <citation type="submission" date="2025-08" db="UniProtKB">
        <authorList>
            <consortium name="Ensembl"/>
        </authorList>
    </citation>
    <scope>IDENTIFICATION</scope>
</reference>
<reference evidence="5" key="2">
    <citation type="submission" date="2025-09" db="UniProtKB">
        <authorList>
            <consortium name="Ensembl"/>
        </authorList>
    </citation>
    <scope>IDENTIFICATION</scope>
</reference>
<dbReference type="Gene3D" id="2.60.120.40">
    <property type="match status" value="1"/>
</dbReference>
<keyword evidence="3" id="KW-0175">Coiled coil</keyword>
<evidence type="ECO:0000313" key="6">
    <source>
        <dbReference type="Proteomes" id="UP000694560"/>
    </source>
</evidence>
<feature type="coiled-coil region" evidence="3">
    <location>
        <begin position="521"/>
        <end position="548"/>
    </location>
</feature>
<dbReference type="InterPro" id="IPR008983">
    <property type="entry name" value="Tumour_necrosis_fac-like_dom"/>
</dbReference>